<dbReference type="OrthoDB" id="10272880at2759"/>
<organism evidence="2 3">
    <name type="scientific">Rhizopus oryzae</name>
    <name type="common">Mucormycosis agent</name>
    <name type="synonym">Rhizopus arrhizus var. delemar</name>
    <dbReference type="NCBI Taxonomy" id="64495"/>
    <lineage>
        <taxon>Eukaryota</taxon>
        <taxon>Fungi</taxon>
        <taxon>Fungi incertae sedis</taxon>
        <taxon>Mucoromycota</taxon>
        <taxon>Mucoromycotina</taxon>
        <taxon>Mucoromycetes</taxon>
        <taxon>Mucorales</taxon>
        <taxon>Mucorineae</taxon>
        <taxon>Rhizopodaceae</taxon>
        <taxon>Rhizopus</taxon>
    </lineage>
</organism>
<evidence type="ECO:0000313" key="3">
    <source>
        <dbReference type="Proteomes" id="UP000716291"/>
    </source>
</evidence>
<reference evidence="2" key="1">
    <citation type="journal article" date="2020" name="Microb. Genom.">
        <title>Genetic diversity of clinical and environmental Mucorales isolates obtained from an investigation of mucormycosis cases among solid organ transplant recipients.</title>
        <authorList>
            <person name="Nguyen M.H."/>
            <person name="Kaul D."/>
            <person name="Muto C."/>
            <person name="Cheng S.J."/>
            <person name="Richter R.A."/>
            <person name="Bruno V.M."/>
            <person name="Liu G."/>
            <person name="Beyhan S."/>
            <person name="Sundermann A.J."/>
            <person name="Mounaud S."/>
            <person name="Pasculle A.W."/>
            <person name="Nierman W.C."/>
            <person name="Driscoll E."/>
            <person name="Cumbie R."/>
            <person name="Clancy C.J."/>
            <person name="Dupont C.L."/>
        </authorList>
    </citation>
    <scope>NUCLEOTIDE SEQUENCE</scope>
    <source>
        <strain evidence="2">GL11</strain>
    </source>
</reference>
<feature type="region of interest" description="Disordered" evidence="1">
    <location>
        <begin position="122"/>
        <end position="142"/>
    </location>
</feature>
<keyword evidence="3" id="KW-1185">Reference proteome</keyword>
<name>A0A9P6XIE1_RHIOR</name>
<proteinExistence type="predicted"/>
<comment type="caution">
    <text evidence="2">The sequence shown here is derived from an EMBL/GenBank/DDBJ whole genome shotgun (WGS) entry which is preliminary data.</text>
</comment>
<protein>
    <submittedName>
        <fullName evidence="2">Uncharacterized protein</fullName>
    </submittedName>
</protein>
<sequence length="202" mass="23157">MRKLDAINRDYKHSEKLETAATEIYEELSSLIDEENSIFANILEKTRRLAVFAYANATKALRLPPSVRHFAEEEETDKNLAFAPEIVEQVHKARFEQSLLREVDLDNCQTNNIFLGEATQTRNSTTTSNDCNHHHRNNNEVPKHLPHLETATTRYQRMGYYQGTAPILQPILEVHDPPLLAIGGNTRRISNTMELNSTKMEI</sequence>
<dbReference type="Proteomes" id="UP000716291">
    <property type="component" value="Unassembled WGS sequence"/>
</dbReference>
<dbReference type="AlphaFoldDB" id="A0A9P6XIE1"/>
<evidence type="ECO:0000313" key="2">
    <source>
        <dbReference type="EMBL" id="KAG1314373.1"/>
    </source>
</evidence>
<evidence type="ECO:0000256" key="1">
    <source>
        <dbReference type="SAM" id="MobiDB-lite"/>
    </source>
</evidence>
<gene>
    <name evidence="2" type="ORF">G6F64_001508</name>
</gene>
<dbReference type="EMBL" id="JAANQT010000116">
    <property type="protein sequence ID" value="KAG1314373.1"/>
    <property type="molecule type" value="Genomic_DNA"/>
</dbReference>
<accession>A0A9P6XIE1</accession>